<protein>
    <submittedName>
        <fullName evidence="4">Uncharacterized protein</fullName>
    </submittedName>
</protein>
<dbReference type="EMBL" id="QUTB01005451">
    <property type="protein sequence ID" value="RHY55385.1"/>
    <property type="molecule type" value="Genomic_DNA"/>
</dbReference>
<dbReference type="Proteomes" id="UP000286510">
    <property type="component" value="Unassembled WGS sequence"/>
</dbReference>
<dbReference type="VEuPathDB" id="FungiDB:H257_02841"/>
<evidence type="ECO:0000313" key="2">
    <source>
        <dbReference type="EMBL" id="RHY55385.1"/>
    </source>
</evidence>
<dbReference type="Proteomes" id="UP000266196">
    <property type="component" value="Unassembled WGS sequence"/>
</dbReference>
<evidence type="ECO:0000313" key="3">
    <source>
        <dbReference type="EMBL" id="RHZ18382.1"/>
    </source>
</evidence>
<evidence type="ECO:0000313" key="6">
    <source>
        <dbReference type="Proteomes" id="UP000283543"/>
    </source>
</evidence>
<organism evidence="4 5">
    <name type="scientific">Aphanomyces astaci</name>
    <name type="common">Crayfish plague agent</name>
    <dbReference type="NCBI Taxonomy" id="112090"/>
    <lineage>
        <taxon>Eukaryota</taxon>
        <taxon>Sar</taxon>
        <taxon>Stramenopiles</taxon>
        <taxon>Oomycota</taxon>
        <taxon>Saprolegniomycetes</taxon>
        <taxon>Saprolegniales</taxon>
        <taxon>Verrucalvaceae</taxon>
        <taxon>Aphanomyces</taxon>
    </lineage>
</organism>
<sequence length="141" mass="15451">MSRDSTNTFPSPPSTTLASSLSKFGPLKKSTILLLLEHEHVVAHVYKMAQERGVISDADVLQAIAKHTRPHDVQTSSSQGQAHTTPTRNFDALKTSTKLLLFDNEHVLAEVYEEAKRCGSISDEKVLAIIRLRSLPSSSSP</sequence>
<dbReference type="Proteomes" id="UP000283543">
    <property type="component" value="Unassembled WGS sequence"/>
</dbReference>
<dbReference type="EMBL" id="QUTE01006430">
    <property type="protein sequence ID" value="RHZ32837.1"/>
    <property type="molecule type" value="Genomic_DNA"/>
</dbReference>
<comment type="caution">
    <text evidence="4">The sequence shown here is derived from an EMBL/GenBank/DDBJ whole genome shotgun (WGS) entry which is preliminary data.</text>
</comment>
<name>A0A397FI70_APHAT</name>
<reference evidence="5 6" key="1">
    <citation type="submission" date="2018-08" db="EMBL/GenBank/DDBJ databases">
        <title>Aphanomyces genome sequencing and annotation.</title>
        <authorList>
            <person name="Minardi D."/>
            <person name="Oidtmann B."/>
            <person name="Van Der Giezen M."/>
            <person name="Studholme D.J."/>
        </authorList>
    </citation>
    <scope>NUCLEOTIDE SEQUENCE [LARGE SCALE GENOMIC DNA]</scope>
    <source>
        <strain evidence="4 5">197901</strain>
        <strain evidence="3 7">FDL457</strain>
        <strain evidence="2 6">Si</strain>
    </source>
</reference>
<feature type="region of interest" description="Disordered" evidence="1">
    <location>
        <begin position="67"/>
        <end position="87"/>
    </location>
</feature>
<feature type="compositionally biased region" description="Polar residues" evidence="1">
    <location>
        <begin position="73"/>
        <end position="87"/>
    </location>
</feature>
<evidence type="ECO:0000313" key="5">
    <source>
        <dbReference type="Proteomes" id="UP000266196"/>
    </source>
</evidence>
<dbReference type="AlphaFoldDB" id="A0A397FI70"/>
<evidence type="ECO:0000313" key="4">
    <source>
        <dbReference type="EMBL" id="RHZ32837.1"/>
    </source>
</evidence>
<evidence type="ECO:0000313" key="7">
    <source>
        <dbReference type="Proteomes" id="UP000286510"/>
    </source>
</evidence>
<gene>
    <name evidence="3" type="ORF">DYB26_014602</name>
    <name evidence="4" type="ORF">DYB31_003946</name>
    <name evidence="2" type="ORF">DYB34_004710</name>
</gene>
<dbReference type="EMBL" id="QUTF01013342">
    <property type="protein sequence ID" value="RHZ18382.1"/>
    <property type="molecule type" value="Genomic_DNA"/>
</dbReference>
<evidence type="ECO:0000256" key="1">
    <source>
        <dbReference type="SAM" id="MobiDB-lite"/>
    </source>
</evidence>
<proteinExistence type="predicted"/>
<accession>A0A397FI70</accession>